<dbReference type="Gene3D" id="3.30.750.24">
    <property type="entry name" value="STAS domain"/>
    <property type="match status" value="1"/>
</dbReference>
<organism evidence="4 5">
    <name type="scientific">Thermoclostridium stercorarium subsp. thermolacticum DSM 2910</name>
    <dbReference type="NCBI Taxonomy" id="1121336"/>
    <lineage>
        <taxon>Bacteria</taxon>
        <taxon>Bacillati</taxon>
        <taxon>Bacillota</taxon>
        <taxon>Clostridia</taxon>
        <taxon>Eubacteriales</taxon>
        <taxon>Oscillospiraceae</taxon>
        <taxon>Thermoclostridium</taxon>
    </lineage>
</organism>
<evidence type="ECO:0000313" key="5">
    <source>
        <dbReference type="Proteomes" id="UP000092971"/>
    </source>
</evidence>
<dbReference type="PANTHER" id="PTHR33495:SF2">
    <property type="entry name" value="ANTI-SIGMA FACTOR ANTAGONIST TM_1081-RELATED"/>
    <property type="match status" value="1"/>
</dbReference>
<reference evidence="4 5" key="1">
    <citation type="submission" date="2016-02" db="EMBL/GenBank/DDBJ databases">
        <title>Comparison of Clostridium stercorarium subspecies using comparative genomics and transcriptomics.</title>
        <authorList>
            <person name="Schellenberg J."/>
            <person name="Thallinger G."/>
            <person name="Levin D.B."/>
            <person name="Zhang X."/>
            <person name="Alvare G."/>
            <person name="Fristensky B."/>
            <person name="Sparling R."/>
        </authorList>
    </citation>
    <scope>NUCLEOTIDE SEQUENCE [LARGE SCALE GENOMIC DNA]</scope>
    <source>
        <strain evidence="4 5">DSM 2910</strain>
    </source>
</reference>
<feature type="domain" description="STAS" evidence="3">
    <location>
        <begin position="4"/>
        <end position="106"/>
    </location>
</feature>
<dbReference type="InterPro" id="IPR003658">
    <property type="entry name" value="Anti-sigma_ant"/>
</dbReference>
<protein>
    <recommendedName>
        <fullName evidence="2">Anti-sigma factor antagonist</fullName>
    </recommendedName>
</protein>
<dbReference type="PANTHER" id="PTHR33495">
    <property type="entry name" value="ANTI-SIGMA FACTOR ANTAGONIST TM_1081-RELATED-RELATED"/>
    <property type="match status" value="1"/>
</dbReference>
<dbReference type="InterPro" id="IPR036513">
    <property type="entry name" value="STAS_dom_sf"/>
</dbReference>
<proteinExistence type="inferred from homology"/>
<evidence type="ECO:0000259" key="3">
    <source>
        <dbReference type="PROSITE" id="PS50801"/>
    </source>
</evidence>
<dbReference type="CDD" id="cd07043">
    <property type="entry name" value="STAS_anti-anti-sigma_factors"/>
    <property type="match status" value="1"/>
</dbReference>
<accession>A0A1B1YFS9</accession>
<evidence type="ECO:0000256" key="1">
    <source>
        <dbReference type="ARBA" id="ARBA00009013"/>
    </source>
</evidence>
<dbReference type="Proteomes" id="UP000092971">
    <property type="component" value="Chromosome"/>
</dbReference>
<dbReference type="RefSeq" id="WP_015360051.1">
    <property type="nucleotide sequence ID" value="NZ_CP014672.1"/>
</dbReference>
<dbReference type="SUPFAM" id="SSF52091">
    <property type="entry name" value="SpoIIaa-like"/>
    <property type="match status" value="1"/>
</dbReference>
<gene>
    <name evidence="4" type="ORF">CSTERTH_11570</name>
</gene>
<dbReference type="AlphaFoldDB" id="A0A1B1YFS9"/>
<evidence type="ECO:0000313" key="4">
    <source>
        <dbReference type="EMBL" id="ANW99627.1"/>
    </source>
</evidence>
<dbReference type="NCBIfam" id="TIGR00377">
    <property type="entry name" value="ant_ant_sig"/>
    <property type="match status" value="1"/>
</dbReference>
<dbReference type="Pfam" id="PF01740">
    <property type="entry name" value="STAS"/>
    <property type="match status" value="1"/>
</dbReference>
<dbReference type="PROSITE" id="PS50801">
    <property type="entry name" value="STAS"/>
    <property type="match status" value="1"/>
</dbReference>
<sequence length="106" mass="11966">MFEMKVDNHNDNGKVRIILSGEIDIATAPEFKTRLYDLIGDGTKDIELVCDGLSYIDSTGLGILVGALKRVKNHQNNVYIYHLRDNIKKLFKITGLDKVFILEEAV</sequence>
<comment type="similarity">
    <text evidence="1 2">Belongs to the anti-sigma-factor antagonist family.</text>
</comment>
<dbReference type="InterPro" id="IPR002645">
    <property type="entry name" value="STAS_dom"/>
</dbReference>
<dbReference type="EMBL" id="CP014672">
    <property type="protein sequence ID" value="ANW99627.1"/>
    <property type="molecule type" value="Genomic_DNA"/>
</dbReference>
<name>A0A1B1YFS9_THEST</name>
<evidence type="ECO:0000256" key="2">
    <source>
        <dbReference type="RuleBase" id="RU003749"/>
    </source>
</evidence>
<dbReference type="GO" id="GO:0043856">
    <property type="term" value="F:anti-sigma factor antagonist activity"/>
    <property type="evidence" value="ECO:0007669"/>
    <property type="project" value="InterPro"/>
</dbReference>
<dbReference type="OrthoDB" id="9793697at2"/>